<evidence type="ECO:0000313" key="2">
    <source>
        <dbReference type="Proteomes" id="UP000198656"/>
    </source>
</evidence>
<accession>A0A1G7T3R6</accession>
<sequence>MKIQRKGGELMATTNTKVIRLSFATEGGKTFSITIPTPREDLNQAEVLAVMNTIVSSNVFLTTSGALTGIRDIKVIGTVTDDLFDPPQA</sequence>
<gene>
    <name evidence="1" type="ORF">SAMN05443529_10287</name>
</gene>
<dbReference type="InterPro" id="IPR021321">
    <property type="entry name" value="DUF2922"/>
</dbReference>
<dbReference type="STRING" id="1121419.SAMN05443529_10287"/>
<evidence type="ECO:0008006" key="3">
    <source>
        <dbReference type="Google" id="ProtNLM"/>
    </source>
</evidence>
<dbReference type="Proteomes" id="UP000198656">
    <property type="component" value="Unassembled WGS sequence"/>
</dbReference>
<proteinExistence type="predicted"/>
<name>A0A1G7T3R6_9FIRM</name>
<organism evidence="1 2">
    <name type="scientific">Desulfosporosinus hippei DSM 8344</name>
    <dbReference type="NCBI Taxonomy" id="1121419"/>
    <lineage>
        <taxon>Bacteria</taxon>
        <taxon>Bacillati</taxon>
        <taxon>Bacillota</taxon>
        <taxon>Clostridia</taxon>
        <taxon>Eubacteriales</taxon>
        <taxon>Desulfitobacteriaceae</taxon>
        <taxon>Desulfosporosinus</taxon>
    </lineage>
</organism>
<dbReference type="EMBL" id="FNCP01000002">
    <property type="protein sequence ID" value="SDG29905.1"/>
    <property type="molecule type" value="Genomic_DNA"/>
</dbReference>
<evidence type="ECO:0000313" key="1">
    <source>
        <dbReference type="EMBL" id="SDG29905.1"/>
    </source>
</evidence>
<protein>
    <recommendedName>
        <fullName evidence="3">DUF2922 domain-containing protein</fullName>
    </recommendedName>
</protein>
<reference evidence="2" key="1">
    <citation type="submission" date="2016-10" db="EMBL/GenBank/DDBJ databases">
        <authorList>
            <person name="Varghese N."/>
            <person name="Submissions S."/>
        </authorList>
    </citation>
    <scope>NUCLEOTIDE SEQUENCE [LARGE SCALE GENOMIC DNA]</scope>
    <source>
        <strain evidence="2">DSM 8344</strain>
    </source>
</reference>
<dbReference type="AlphaFoldDB" id="A0A1G7T3R6"/>
<dbReference type="Pfam" id="PF11148">
    <property type="entry name" value="DUF2922"/>
    <property type="match status" value="1"/>
</dbReference>
<keyword evidence="2" id="KW-1185">Reference proteome</keyword>